<dbReference type="KEGG" id="cbae:COR50_05645"/>
<accession>A0A291QS91</accession>
<evidence type="ECO:0000313" key="2">
    <source>
        <dbReference type="Proteomes" id="UP000220133"/>
    </source>
</evidence>
<dbReference type="EMBL" id="CP023777">
    <property type="protein sequence ID" value="ATL46704.1"/>
    <property type="molecule type" value="Genomic_DNA"/>
</dbReference>
<dbReference type="AlphaFoldDB" id="A0A291QS91"/>
<dbReference type="RefSeq" id="WP_098193092.1">
    <property type="nucleotide sequence ID" value="NZ_CP023777.1"/>
</dbReference>
<reference evidence="1 2" key="1">
    <citation type="submission" date="2017-10" db="EMBL/GenBank/DDBJ databases">
        <title>Paenichitinophaga pekingensis gen. nov., sp. nov., isolated from activated sludge.</title>
        <authorList>
            <person name="Jin D."/>
            <person name="Kong X."/>
            <person name="Deng Y."/>
            <person name="Bai Z."/>
        </authorList>
    </citation>
    <scope>NUCLEOTIDE SEQUENCE [LARGE SCALE GENOMIC DNA]</scope>
    <source>
        <strain evidence="1 2">13</strain>
    </source>
</reference>
<keyword evidence="2" id="KW-1185">Reference proteome</keyword>
<sequence>MHSKKTVRLLFALLCVLFVSTIYFAVIKRNNIEVSNLGESLSGGDSEFSIANSLYSIYIPFIVKTEGELIDSTIVIEDSSLKKIKLISLMKGKRKLVFRYSFRDCDLCVNTVKGLIYKNIIDKENVLFLSDNYSTKDFILKEKSSDKRVSCYNIVDGISGLNLEAIEGKNLPFLFVLNSDLRVQKVFIPFKEDPQQIEEYLNYINEIL</sequence>
<dbReference type="OrthoDB" id="677754at2"/>
<proteinExistence type="predicted"/>
<evidence type="ECO:0008006" key="3">
    <source>
        <dbReference type="Google" id="ProtNLM"/>
    </source>
</evidence>
<name>A0A291QS91_9BACT</name>
<evidence type="ECO:0000313" key="1">
    <source>
        <dbReference type="EMBL" id="ATL46704.1"/>
    </source>
</evidence>
<protein>
    <recommendedName>
        <fullName evidence="3">Alkyl hydroperoxide reductase subunit C/ Thiol specific antioxidant domain-containing protein</fullName>
    </recommendedName>
</protein>
<gene>
    <name evidence="1" type="ORF">COR50_05645</name>
</gene>
<dbReference type="Proteomes" id="UP000220133">
    <property type="component" value="Chromosome"/>
</dbReference>
<organism evidence="1 2">
    <name type="scientific">Chitinophaga caeni</name>
    <dbReference type="NCBI Taxonomy" id="2029983"/>
    <lineage>
        <taxon>Bacteria</taxon>
        <taxon>Pseudomonadati</taxon>
        <taxon>Bacteroidota</taxon>
        <taxon>Chitinophagia</taxon>
        <taxon>Chitinophagales</taxon>
        <taxon>Chitinophagaceae</taxon>
        <taxon>Chitinophaga</taxon>
    </lineage>
</organism>